<dbReference type="OrthoDB" id="9806398at2"/>
<dbReference type="PROSITE" id="PS00198">
    <property type="entry name" value="4FE4S_FER_1"/>
    <property type="match status" value="2"/>
</dbReference>
<evidence type="ECO:0000256" key="1">
    <source>
        <dbReference type="ARBA" id="ARBA00022448"/>
    </source>
</evidence>
<keyword evidence="3" id="KW-0479">Metal-binding</keyword>
<dbReference type="GO" id="GO:0046872">
    <property type="term" value="F:metal ion binding"/>
    <property type="evidence" value="ECO:0007669"/>
    <property type="project" value="UniProtKB-KW"/>
</dbReference>
<evidence type="ECO:0000256" key="3">
    <source>
        <dbReference type="ARBA" id="ARBA00022723"/>
    </source>
</evidence>
<keyword evidence="6" id="KW-0411">Iron-sulfur</keyword>
<evidence type="ECO:0000256" key="7">
    <source>
        <dbReference type="SAM" id="Phobius"/>
    </source>
</evidence>
<dbReference type="STRING" id="520762.AN619_29110"/>
<keyword evidence="7" id="KW-0472">Membrane</keyword>
<keyword evidence="4" id="KW-0249">Electron transport</keyword>
<dbReference type="Pfam" id="PF12801">
    <property type="entry name" value="Fer4_5"/>
    <property type="match status" value="2"/>
</dbReference>
<feature type="transmembrane region" description="Helical" evidence="7">
    <location>
        <begin position="83"/>
        <end position="100"/>
    </location>
</feature>
<organism evidence="9 10">
    <name type="scientific">Thermotalea metallivorans</name>
    <dbReference type="NCBI Taxonomy" id="520762"/>
    <lineage>
        <taxon>Bacteria</taxon>
        <taxon>Bacillati</taxon>
        <taxon>Bacillota</taxon>
        <taxon>Clostridia</taxon>
        <taxon>Peptostreptococcales</taxon>
        <taxon>Thermotaleaceae</taxon>
        <taxon>Thermotalea</taxon>
    </lineage>
</organism>
<evidence type="ECO:0000259" key="8">
    <source>
        <dbReference type="PROSITE" id="PS51379"/>
    </source>
</evidence>
<dbReference type="Gene3D" id="3.30.70.20">
    <property type="match status" value="1"/>
</dbReference>
<evidence type="ECO:0000256" key="6">
    <source>
        <dbReference type="ARBA" id="ARBA00023014"/>
    </source>
</evidence>
<comment type="caution">
    <text evidence="9">The sequence shown here is derived from an EMBL/GenBank/DDBJ whole genome shotgun (WGS) entry which is preliminary data.</text>
</comment>
<evidence type="ECO:0000313" key="10">
    <source>
        <dbReference type="Proteomes" id="UP000070456"/>
    </source>
</evidence>
<dbReference type="InterPro" id="IPR017896">
    <property type="entry name" value="4Fe4S_Fe-S-bd"/>
</dbReference>
<keyword evidence="7" id="KW-0812">Transmembrane</keyword>
<reference evidence="9 10" key="1">
    <citation type="submission" date="2015-12" db="EMBL/GenBank/DDBJ databases">
        <title>Draft genome sequence of the thermoanaerobe Thermotalea metallivorans, an isolate from the runoff channel of the Great Artesian Basin, Australia.</title>
        <authorList>
            <person name="Patel B.K."/>
        </authorList>
    </citation>
    <scope>NUCLEOTIDE SEQUENCE [LARGE SCALE GENOMIC DNA]</scope>
    <source>
        <strain evidence="9 10">B2-1</strain>
    </source>
</reference>
<keyword evidence="5" id="KW-0408">Iron</keyword>
<dbReference type="PANTHER" id="PTHR30176">
    <property type="entry name" value="FERREDOXIN-TYPE PROTEIN NAPH"/>
    <property type="match status" value="1"/>
</dbReference>
<dbReference type="EMBL" id="LOEE01000078">
    <property type="protein sequence ID" value="KXG73746.1"/>
    <property type="molecule type" value="Genomic_DNA"/>
</dbReference>
<feature type="domain" description="4Fe-4S ferredoxin-type" evidence="8">
    <location>
        <begin position="179"/>
        <end position="208"/>
    </location>
</feature>
<dbReference type="Proteomes" id="UP000070456">
    <property type="component" value="Unassembled WGS sequence"/>
</dbReference>
<keyword evidence="2" id="KW-0004">4Fe-4S</keyword>
<sequence>MSLKGRRIVQGIFLTTFIILIGMKRVNMWSLLFFGSAATAIVFGRFYCGWLCPINTLTEGIDNLYGRFNMKRKEVPKWMKNPIFRYAVLMMFIGIMIFSIKSGKRLPVLPVLTILGAGLTLFFVPALWHRYLCPFGTILSFTGSFARRSLHIDEGSCVRCGICKKVCPDEAVQMNGPKVIPHIDKKMCLQCNQCVDACPKGSIGYMQQVSYSK</sequence>
<dbReference type="GO" id="GO:0005886">
    <property type="term" value="C:plasma membrane"/>
    <property type="evidence" value="ECO:0007669"/>
    <property type="project" value="TreeGrafter"/>
</dbReference>
<dbReference type="GO" id="GO:0051539">
    <property type="term" value="F:4 iron, 4 sulfur cluster binding"/>
    <property type="evidence" value="ECO:0007669"/>
    <property type="project" value="UniProtKB-KW"/>
</dbReference>
<gene>
    <name evidence="9" type="primary">yccM</name>
    <name evidence="9" type="ORF">AN619_29110</name>
</gene>
<accession>A0A140KZM1</accession>
<dbReference type="Pfam" id="PF13187">
    <property type="entry name" value="Fer4_9"/>
    <property type="match status" value="1"/>
</dbReference>
<proteinExistence type="predicted"/>
<dbReference type="AlphaFoldDB" id="A0A140KZM1"/>
<evidence type="ECO:0000256" key="2">
    <source>
        <dbReference type="ARBA" id="ARBA00022485"/>
    </source>
</evidence>
<feature type="domain" description="4Fe-4S ferredoxin-type" evidence="8">
    <location>
        <begin position="148"/>
        <end position="177"/>
    </location>
</feature>
<dbReference type="InterPro" id="IPR017900">
    <property type="entry name" value="4Fe4S_Fe_S_CS"/>
</dbReference>
<dbReference type="PANTHER" id="PTHR30176:SF3">
    <property type="entry name" value="FERREDOXIN-TYPE PROTEIN NAPH"/>
    <property type="match status" value="1"/>
</dbReference>
<dbReference type="PROSITE" id="PS51379">
    <property type="entry name" value="4FE4S_FER_2"/>
    <property type="match status" value="2"/>
</dbReference>
<dbReference type="SUPFAM" id="SSF54862">
    <property type="entry name" value="4Fe-4S ferredoxins"/>
    <property type="match status" value="1"/>
</dbReference>
<protein>
    <submittedName>
        <fullName evidence="9">Putative electron transport protein YccM</fullName>
    </submittedName>
</protein>
<keyword evidence="7" id="KW-1133">Transmembrane helix</keyword>
<dbReference type="InterPro" id="IPR051684">
    <property type="entry name" value="Electron_Trans/Redox"/>
</dbReference>
<evidence type="ECO:0000313" key="9">
    <source>
        <dbReference type="EMBL" id="KXG73746.1"/>
    </source>
</evidence>
<name>A0A140KZM1_9FIRM</name>
<feature type="transmembrane region" description="Helical" evidence="7">
    <location>
        <begin position="29"/>
        <end position="48"/>
    </location>
</feature>
<evidence type="ECO:0000256" key="5">
    <source>
        <dbReference type="ARBA" id="ARBA00023004"/>
    </source>
</evidence>
<keyword evidence="10" id="KW-1185">Reference proteome</keyword>
<evidence type="ECO:0000256" key="4">
    <source>
        <dbReference type="ARBA" id="ARBA00022982"/>
    </source>
</evidence>
<feature type="transmembrane region" description="Helical" evidence="7">
    <location>
        <begin position="106"/>
        <end position="128"/>
    </location>
</feature>
<keyword evidence="1" id="KW-0813">Transport</keyword>